<evidence type="ECO:0000313" key="4">
    <source>
        <dbReference type="EMBL" id="PYI25892.1"/>
    </source>
</evidence>
<evidence type="ECO:0000256" key="1">
    <source>
        <dbReference type="ARBA" id="ARBA00022450"/>
    </source>
</evidence>
<gene>
    <name evidence="4" type="ORF">BP00DRAFT_420164</name>
</gene>
<evidence type="ECO:0000259" key="3">
    <source>
        <dbReference type="Pfam" id="PF07993"/>
    </source>
</evidence>
<dbReference type="Pfam" id="PF07993">
    <property type="entry name" value="NAD_binding_4"/>
    <property type="match status" value="1"/>
</dbReference>
<dbReference type="InterPro" id="IPR051414">
    <property type="entry name" value="Adenylate-forming_Reductase"/>
</dbReference>
<evidence type="ECO:0000313" key="5">
    <source>
        <dbReference type="Proteomes" id="UP000248817"/>
    </source>
</evidence>
<protein>
    <recommendedName>
        <fullName evidence="3">Thioester reductase (TE) domain-containing protein</fullName>
    </recommendedName>
</protein>
<name>A0A2V5HT82_9EURO</name>
<dbReference type="PANTHER" id="PTHR43439">
    <property type="entry name" value="PHENYLACETATE-COENZYME A LIGASE"/>
    <property type="match status" value="1"/>
</dbReference>
<keyword evidence="1" id="KW-0596">Phosphopantetheine</keyword>
<dbReference type="AlphaFoldDB" id="A0A2V5HT82"/>
<sequence length="452" mass="50125">MDVNERHGAESDSVDRERRAIKHALESENVNYSRDAQIPEEMVILASPSKPFIRTGNGSVHRNKTLELYKTEIERVYGLNESPEPSNLDQTSLCLSFEHALARGLVNIIGKLESGLANLNVTTNIFGAGLDSKHAQILASFILKILDGRQSDWKDLDSVLKRYEVLNRIYNWTSVAPWRILSPTLQGSKVRSLLLTRQVKQWDPKTAVPETSLPYPEIAETGYGLSKVVAARLLDQAVQAASMRVSICWLGQVAGQIQDGRKGTGKARAWPIRDWFPTLLSSSVALGCLPDTLGSADQIDWLQVDTVADFLCNLISLSGNQHGHKNGRESEYFHLVNPNRVQYANLVSLLAARLGLLNPKLKVVPLSEWVTSLEEKENSTEPAAGIQLLSFFQGLADTSHQGSAILETTLTEKHLPRLKECPPINPKSIDKWLSQWEMTPASMSGYPGDKQD</sequence>
<dbReference type="SUPFAM" id="SSF51735">
    <property type="entry name" value="NAD(P)-binding Rossmann-fold domains"/>
    <property type="match status" value="1"/>
</dbReference>
<dbReference type="Proteomes" id="UP000248817">
    <property type="component" value="Unassembled WGS sequence"/>
</dbReference>
<dbReference type="InterPro" id="IPR013120">
    <property type="entry name" value="FAR_NAD-bd"/>
</dbReference>
<evidence type="ECO:0000256" key="2">
    <source>
        <dbReference type="ARBA" id="ARBA00022553"/>
    </source>
</evidence>
<organism evidence="4 5">
    <name type="scientific">Aspergillus indologenus CBS 114.80</name>
    <dbReference type="NCBI Taxonomy" id="1450541"/>
    <lineage>
        <taxon>Eukaryota</taxon>
        <taxon>Fungi</taxon>
        <taxon>Dikarya</taxon>
        <taxon>Ascomycota</taxon>
        <taxon>Pezizomycotina</taxon>
        <taxon>Eurotiomycetes</taxon>
        <taxon>Eurotiomycetidae</taxon>
        <taxon>Eurotiales</taxon>
        <taxon>Aspergillaceae</taxon>
        <taxon>Aspergillus</taxon>
        <taxon>Aspergillus subgen. Circumdati</taxon>
    </lineage>
</organism>
<dbReference type="InterPro" id="IPR036291">
    <property type="entry name" value="NAD(P)-bd_dom_sf"/>
</dbReference>
<dbReference type="PANTHER" id="PTHR43439:SF2">
    <property type="entry name" value="ENZYME, PUTATIVE (JCVI)-RELATED"/>
    <property type="match status" value="1"/>
</dbReference>
<dbReference type="Pfam" id="PF23562">
    <property type="entry name" value="AMP-binding_C_3"/>
    <property type="match status" value="1"/>
</dbReference>
<dbReference type="EMBL" id="KZ825621">
    <property type="protein sequence ID" value="PYI25892.1"/>
    <property type="molecule type" value="Genomic_DNA"/>
</dbReference>
<reference evidence="4 5" key="1">
    <citation type="submission" date="2018-02" db="EMBL/GenBank/DDBJ databases">
        <title>The genomes of Aspergillus section Nigri reveals drivers in fungal speciation.</title>
        <authorList>
            <consortium name="DOE Joint Genome Institute"/>
            <person name="Vesth T.C."/>
            <person name="Nybo J."/>
            <person name="Theobald S."/>
            <person name="Brandl J."/>
            <person name="Frisvad J.C."/>
            <person name="Nielsen K.F."/>
            <person name="Lyhne E.K."/>
            <person name="Kogle M.E."/>
            <person name="Kuo A."/>
            <person name="Riley R."/>
            <person name="Clum A."/>
            <person name="Nolan M."/>
            <person name="Lipzen A."/>
            <person name="Salamov A."/>
            <person name="Henrissat B."/>
            <person name="Wiebenga A."/>
            <person name="De vries R.P."/>
            <person name="Grigoriev I.V."/>
            <person name="Mortensen U.H."/>
            <person name="Andersen M.R."/>
            <person name="Baker S.E."/>
        </authorList>
    </citation>
    <scope>NUCLEOTIDE SEQUENCE [LARGE SCALE GENOMIC DNA]</scope>
    <source>
        <strain evidence="4 5">CBS 114.80</strain>
    </source>
</reference>
<feature type="domain" description="Thioester reductase (TE)" evidence="3">
    <location>
        <begin position="210"/>
        <end position="310"/>
    </location>
</feature>
<keyword evidence="2" id="KW-0597">Phosphoprotein</keyword>
<keyword evidence="5" id="KW-1185">Reference proteome</keyword>
<proteinExistence type="predicted"/>
<dbReference type="Gene3D" id="3.40.50.720">
    <property type="entry name" value="NAD(P)-binding Rossmann-like Domain"/>
    <property type="match status" value="1"/>
</dbReference>
<accession>A0A2V5HT82</accession>